<keyword evidence="3" id="KW-1185">Reference proteome</keyword>
<feature type="domain" description="C5orf34-like" evidence="1">
    <location>
        <begin position="3"/>
        <end position="68"/>
    </location>
</feature>
<organism evidence="2 3">
    <name type="scientific">Periophthalmus magnuspinnatus</name>
    <dbReference type="NCBI Taxonomy" id="409849"/>
    <lineage>
        <taxon>Eukaryota</taxon>
        <taxon>Metazoa</taxon>
        <taxon>Chordata</taxon>
        <taxon>Craniata</taxon>
        <taxon>Vertebrata</taxon>
        <taxon>Euteleostomi</taxon>
        <taxon>Actinopterygii</taxon>
        <taxon>Neopterygii</taxon>
        <taxon>Teleostei</taxon>
        <taxon>Neoteleostei</taxon>
        <taxon>Acanthomorphata</taxon>
        <taxon>Gobiaria</taxon>
        <taxon>Gobiiformes</taxon>
        <taxon>Gobioidei</taxon>
        <taxon>Gobiidae</taxon>
        <taxon>Oxudercinae</taxon>
        <taxon>Periophthalmus</taxon>
    </lineage>
</organism>
<evidence type="ECO:0000259" key="1">
    <source>
        <dbReference type="Pfam" id="PF22834"/>
    </source>
</evidence>
<name>A0A3B4BJM0_9GOBI</name>
<reference evidence="2" key="2">
    <citation type="submission" date="2025-09" db="UniProtKB">
        <authorList>
            <consortium name="Ensembl"/>
        </authorList>
    </citation>
    <scope>IDENTIFICATION</scope>
</reference>
<dbReference type="Proteomes" id="UP000261520">
    <property type="component" value="Unplaced"/>
</dbReference>
<proteinExistence type="predicted"/>
<dbReference type="AlphaFoldDB" id="A0A3B4BJM0"/>
<dbReference type="PANTHER" id="PTHR34531:SF1">
    <property type="entry name" value="CHROMOSOME 5 OPEN READING FRAME 34"/>
    <property type="match status" value="1"/>
</dbReference>
<reference evidence="2" key="1">
    <citation type="submission" date="2025-08" db="UniProtKB">
        <authorList>
            <consortium name="Ensembl"/>
        </authorList>
    </citation>
    <scope>IDENTIFICATION</scope>
</reference>
<dbReference type="PANTHER" id="PTHR34531">
    <property type="entry name" value="ZGC:153352"/>
    <property type="match status" value="1"/>
</dbReference>
<evidence type="ECO:0000313" key="3">
    <source>
        <dbReference type="Proteomes" id="UP000261520"/>
    </source>
</evidence>
<dbReference type="InterPro" id="IPR053901">
    <property type="entry name" value="C5orf34-like"/>
</dbReference>
<evidence type="ECO:0000313" key="2">
    <source>
        <dbReference type="Ensembl" id="ENSPMGP00000028625.1"/>
    </source>
</evidence>
<sequence>MNSTSIQLFPGDGSFIHSNGILNSYFTHYKHELLSEEVKEVTYHLNCLPPDVPGQLYSICSIVNRASRSADLHSLFTIYQQPHLFPIKLIHKFLFCRILTCYIQAKQSLKSSAPNCLQKVKIIKSFVFINIANIATVLLLIFSGFRLFFFLSFKCYVITVFSIHPFSSSYPGPGRRRQQSKQGLPDFPHPRHILKLLQWDPKGFPGQPRDMVPPVCPGSSLGPPPGRTCLEHSISPEHPEQMPSWFLLTWRSSGSTPSSSSLTVF</sequence>
<accession>A0A3B4BJM0</accession>
<protein>
    <recommendedName>
        <fullName evidence="1">C5orf34-like domain-containing protein</fullName>
    </recommendedName>
</protein>
<dbReference type="Ensembl" id="ENSPMGT00000030475.1">
    <property type="protein sequence ID" value="ENSPMGP00000028625.1"/>
    <property type="gene ID" value="ENSPMGG00000023048.1"/>
</dbReference>
<dbReference type="Pfam" id="PF22834">
    <property type="entry name" value="Polo_box_4"/>
    <property type="match status" value="1"/>
</dbReference>
<dbReference type="InterPro" id="IPR053900">
    <property type="entry name" value="C5orf34-like_dom"/>
</dbReference>